<reference evidence="1 2" key="1">
    <citation type="submission" date="2023-05" db="EMBL/GenBank/DDBJ databases">
        <title>Adaptations of aquatic viruses from atmosphere-close ecosystems of the Central Arctic Ocean.</title>
        <authorList>
            <person name="Rahlff J."/>
            <person name="Holmfeldt K."/>
        </authorList>
    </citation>
    <scope>NUCLEOTIDE SEQUENCE [LARGE SCALE GENOMIC DNA]</scope>
    <source>
        <strain evidence="1 2">Arc14</strain>
    </source>
</reference>
<dbReference type="Proteomes" id="UP001568894">
    <property type="component" value="Unassembled WGS sequence"/>
</dbReference>
<protein>
    <recommendedName>
        <fullName evidence="3">HNH endonuclease</fullName>
    </recommendedName>
</protein>
<evidence type="ECO:0000313" key="2">
    <source>
        <dbReference type="Proteomes" id="UP001568894"/>
    </source>
</evidence>
<evidence type="ECO:0000313" key="1">
    <source>
        <dbReference type="EMBL" id="MEZ7516125.1"/>
    </source>
</evidence>
<sequence length="237" mass="27930">MNVNLNIKAEDKCYWCGMKSVGFEHVPPQNLFPKGHRNELIKVTACKKHNQDLSKVDERMRINLIMLSHTSKVARKLFNEKIIKGIQREESKGLGIDIANNIYEKPEGGGYIRVNFEHSDTYFEKIIRGLYFRIYGNQFSGTTHHFWNHSNDLSLSANAHFYYLELEKKYSDEWIVGNCKNKQVFDFKYFYCNDEKQFFVIMNFYENHKVIGISIPKGKNIEDYGVDIEKYLNVKLE</sequence>
<name>A0ABV4KHF9_9FLAO</name>
<keyword evidence="2" id="KW-1185">Reference proteome</keyword>
<dbReference type="RefSeq" id="WP_371571137.1">
    <property type="nucleotide sequence ID" value="NZ_JASMRN010000010.1"/>
</dbReference>
<organism evidence="1 2">
    <name type="scientific">Flavobacterium frigidarium</name>
    <dbReference type="NCBI Taxonomy" id="99286"/>
    <lineage>
        <taxon>Bacteria</taxon>
        <taxon>Pseudomonadati</taxon>
        <taxon>Bacteroidota</taxon>
        <taxon>Flavobacteriia</taxon>
        <taxon>Flavobacteriales</taxon>
        <taxon>Flavobacteriaceae</taxon>
        <taxon>Flavobacterium</taxon>
    </lineage>
</organism>
<dbReference type="EMBL" id="JASMRN010000010">
    <property type="protein sequence ID" value="MEZ7516125.1"/>
    <property type="molecule type" value="Genomic_DNA"/>
</dbReference>
<evidence type="ECO:0008006" key="3">
    <source>
        <dbReference type="Google" id="ProtNLM"/>
    </source>
</evidence>
<proteinExistence type="predicted"/>
<gene>
    <name evidence="1" type="ORF">QO192_12640</name>
</gene>
<accession>A0ABV4KHF9</accession>
<comment type="caution">
    <text evidence="1">The sequence shown here is derived from an EMBL/GenBank/DDBJ whole genome shotgun (WGS) entry which is preliminary data.</text>
</comment>